<feature type="binding site" evidence="3">
    <location>
        <position position="435"/>
    </location>
    <ligand>
        <name>Mg(2+)</name>
        <dbReference type="ChEBI" id="CHEBI:18420"/>
    </ligand>
</feature>
<evidence type="ECO:0000256" key="1">
    <source>
        <dbReference type="ARBA" id="ARBA00007812"/>
    </source>
</evidence>
<evidence type="ECO:0000256" key="4">
    <source>
        <dbReference type="RuleBase" id="RU362132"/>
    </source>
</evidence>
<protein>
    <recommendedName>
        <fullName evidence="3">Pyruvate dehydrogenase [ubiquinone]</fullName>
        <ecNumber evidence="3">1.2.5.1</ecNumber>
    </recommendedName>
    <alternativeName>
        <fullName evidence="3">Pyruvate oxidase</fullName>
        <shortName evidence="3">POX</shortName>
    </alternativeName>
    <alternativeName>
        <fullName evidence="3">Pyruvate:ubiquinone-8 oxidoreductase</fullName>
    </alternativeName>
</protein>
<evidence type="ECO:0000259" key="7">
    <source>
        <dbReference type="Pfam" id="PF02776"/>
    </source>
</evidence>
<comment type="subcellular location">
    <subcellularLocation>
        <location evidence="3">Cell membrane</location>
        <topology evidence="3">Peripheral membrane protein</topology>
        <orientation evidence="3">Cytoplasmic side</orientation>
    </subcellularLocation>
</comment>
<feature type="domain" description="Thiamine pyrophosphate enzyme TPP-binding" evidence="6">
    <location>
        <begin position="381"/>
        <end position="527"/>
    </location>
</feature>
<dbReference type="InterPro" id="IPR047212">
    <property type="entry name" value="TPP_POXB-like"/>
</dbReference>
<keyword evidence="3" id="KW-0285">Flavoprotein</keyword>
<feature type="binding site" evidence="3">
    <location>
        <position position="292"/>
    </location>
    <ligand>
        <name>FAD</name>
        <dbReference type="ChEBI" id="CHEBI:57692"/>
    </ligand>
</feature>
<keyword evidence="3" id="KW-1003">Cell membrane</keyword>
<comment type="function">
    <text evidence="3">A peripheral cell membrane enzyme that catalyzes the oxidative decarboxylation of pyruvate to form acetate and CO(2). It channels electrons from the cytoplasm to the respiratory chain at the cell membrane via ubiquinone.</text>
</comment>
<comment type="caution">
    <text evidence="3">Lacks conserved residue(s) required for the propagation of feature annotation.</text>
</comment>
<evidence type="ECO:0000256" key="3">
    <source>
        <dbReference type="HAMAP-Rule" id="MF_00850"/>
    </source>
</evidence>
<feature type="domain" description="Thiamine pyrophosphate enzyme N-terminal TPP-binding" evidence="7">
    <location>
        <begin position="3"/>
        <end position="114"/>
    </location>
</feature>
<proteinExistence type="inferred from homology"/>
<dbReference type="GO" id="GO:0050660">
    <property type="term" value="F:flavin adenine dinucleotide binding"/>
    <property type="evidence" value="ECO:0007669"/>
    <property type="project" value="UniProtKB-UniRule"/>
</dbReference>
<name>A0A7I7QRY1_9MYCO</name>
<dbReference type="SUPFAM" id="SSF52518">
    <property type="entry name" value="Thiamin diphosphate-binding fold (THDP-binding)"/>
    <property type="match status" value="2"/>
</dbReference>
<dbReference type="Pfam" id="PF00205">
    <property type="entry name" value="TPP_enzyme_M"/>
    <property type="match status" value="1"/>
</dbReference>
<dbReference type="CDD" id="cd02014">
    <property type="entry name" value="TPP_POX"/>
    <property type="match status" value="1"/>
</dbReference>
<evidence type="ECO:0000259" key="6">
    <source>
        <dbReference type="Pfam" id="PF02775"/>
    </source>
</evidence>
<dbReference type="AlphaFoldDB" id="A0A7I7QRY1"/>
<dbReference type="InterPro" id="IPR012000">
    <property type="entry name" value="Thiamin_PyroP_enz_cen_dom"/>
</dbReference>
<comment type="similarity">
    <text evidence="1 3 4">Belongs to the TPP enzyme family.</text>
</comment>
<accession>A0A7I7QRY1</accession>
<dbReference type="InterPro" id="IPR044261">
    <property type="entry name" value="Pyruvate_dehydrogenase"/>
</dbReference>
<dbReference type="EMBL" id="AP022588">
    <property type="protein sequence ID" value="BBY29111.1"/>
    <property type="molecule type" value="Genomic_DNA"/>
</dbReference>
<dbReference type="Gene3D" id="3.40.50.970">
    <property type="match status" value="2"/>
</dbReference>
<keyword evidence="3" id="KW-0560">Oxidoreductase</keyword>
<comment type="domain">
    <text evidence="3">Has 4 domains; the Pyr domain which binds the pyrimidine moiety of the thiamine pyrophosphate cofactor, the FAD-binding domain, the PP-binding domain which binds the pyrophosphate portion of thiamine pyrophosphate and the C-terminal membrane binding region. The C-terminus is held closely against the rest of the protein and covers the active site; during activation it unfolds from the rest of the protein and forms an amphipathic helix upon membrane binding, exposing the active site.</text>
</comment>
<dbReference type="Proteomes" id="UP000467193">
    <property type="component" value="Chromosome"/>
</dbReference>
<keyword evidence="2 3" id="KW-0786">Thiamine pyrophosphate</keyword>
<dbReference type="GO" id="GO:0008289">
    <property type="term" value="F:lipid binding"/>
    <property type="evidence" value="ECO:0007669"/>
    <property type="project" value="UniProtKB-UniRule"/>
</dbReference>
<feature type="binding site" evidence="3">
    <location>
        <begin position="274"/>
        <end position="278"/>
    </location>
    <ligand>
        <name>FAD</name>
        <dbReference type="ChEBI" id="CHEBI:57692"/>
    </ligand>
</feature>
<feature type="binding site" evidence="3">
    <location>
        <begin position="251"/>
        <end position="254"/>
    </location>
    <ligand>
        <name>FAD</name>
        <dbReference type="ChEBI" id="CHEBI:57692"/>
    </ligand>
</feature>
<dbReference type="RefSeq" id="WP_163797916.1">
    <property type="nucleotide sequence ID" value="NZ_AP022588.1"/>
</dbReference>
<dbReference type="PROSITE" id="PS00187">
    <property type="entry name" value="TPP_ENZYMES"/>
    <property type="match status" value="1"/>
</dbReference>
<dbReference type="NCBIfam" id="NF006591">
    <property type="entry name" value="PRK09124.1"/>
    <property type="match status" value="1"/>
</dbReference>
<comment type="cofactor">
    <cofactor evidence="3">
        <name>FAD</name>
        <dbReference type="ChEBI" id="CHEBI:57692"/>
    </cofactor>
    <text evidence="3">Binds 1 FAD per subunit.</text>
</comment>
<feature type="site" description="Moves into active site upon enzyme activation, plays a role in electron transfer" evidence="3">
    <location>
        <position position="467"/>
    </location>
</feature>
<feature type="binding site" evidence="3">
    <location>
        <position position="49"/>
    </location>
    <ligand>
        <name>thiamine diphosphate</name>
        <dbReference type="ChEBI" id="CHEBI:58937"/>
    </ligand>
</feature>
<comment type="subunit">
    <text evidence="3">Homotetramer.</text>
</comment>
<feature type="region of interest" description="Membrane-binding domain" evidence="3">
    <location>
        <begin position="533"/>
        <end position="574"/>
    </location>
</feature>
<dbReference type="InterPro" id="IPR000399">
    <property type="entry name" value="TPP-bd_CS"/>
</dbReference>
<evidence type="ECO:0000256" key="2">
    <source>
        <dbReference type="ARBA" id="ARBA00023052"/>
    </source>
</evidence>
<dbReference type="InterPro" id="IPR029035">
    <property type="entry name" value="DHS-like_NAD/FAD-binding_dom"/>
</dbReference>
<keyword evidence="3" id="KW-0274">FAD</keyword>
<evidence type="ECO:0000313" key="9">
    <source>
        <dbReference type="Proteomes" id="UP000467193"/>
    </source>
</evidence>
<reference evidence="8 9" key="1">
    <citation type="journal article" date="2019" name="Emerg. Microbes Infect.">
        <title>Comprehensive subspecies identification of 175 nontuberculous mycobacteria species based on 7547 genomic profiles.</title>
        <authorList>
            <person name="Matsumoto Y."/>
            <person name="Kinjo T."/>
            <person name="Motooka D."/>
            <person name="Nabeya D."/>
            <person name="Jung N."/>
            <person name="Uechi K."/>
            <person name="Horii T."/>
            <person name="Iida T."/>
            <person name="Fujita J."/>
            <person name="Nakamura S."/>
        </authorList>
    </citation>
    <scope>NUCLEOTIDE SEQUENCE [LARGE SCALE GENOMIC DNA]</scope>
    <source>
        <strain evidence="8 9">JCM 17899</strain>
    </source>
</reference>
<comment type="cofactor">
    <cofactor evidence="3">
        <name>Mg(2+)</name>
        <dbReference type="ChEBI" id="CHEBI:18420"/>
    </cofactor>
    <text evidence="3">Binds 1 Mg(2+) ion per subunit.</text>
</comment>
<gene>
    <name evidence="3" type="primary">poxB</name>
    <name evidence="8" type="ORF">MSEDJ_32070</name>
</gene>
<dbReference type="GO" id="GO:0042867">
    <property type="term" value="P:pyruvate catabolic process"/>
    <property type="evidence" value="ECO:0007669"/>
    <property type="project" value="UniProtKB-UniRule"/>
</dbReference>
<dbReference type="InterPro" id="IPR047210">
    <property type="entry name" value="TPP_PYR_POXB-like"/>
</dbReference>
<feature type="binding site" evidence="3">
    <location>
        <begin position="462"/>
        <end position="468"/>
    </location>
    <ligand>
        <name>thiamine diphosphate</name>
        <dbReference type="ChEBI" id="CHEBI:58937"/>
    </ligand>
</feature>
<dbReference type="GO" id="GO:0000287">
    <property type="term" value="F:magnesium ion binding"/>
    <property type="evidence" value="ECO:0007669"/>
    <property type="project" value="UniProtKB-UniRule"/>
</dbReference>
<feature type="binding site" evidence="3">
    <location>
        <begin position="408"/>
        <end position="410"/>
    </location>
    <ligand>
        <name>thiamine diphosphate</name>
        <dbReference type="ChEBI" id="CHEBI:58937"/>
    </ligand>
</feature>
<dbReference type="KEGG" id="msei:MSEDJ_32070"/>
<feature type="binding site" evidence="3">
    <location>
        <begin position="435"/>
        <end position="437"/>
    </location>
    <ligand>
        <name>thiamine diphosphate</name>
        <dbReference type="ChEBI" id="CHEBI:58937"/>
    </ligand>
</feature>
<feature type="domain" description="Thiamine pyrophosphate enzyme central" evidence="5">
    <location>
        <begin position="191"/>
        <end position="319"/>
    </location>
</feature>
<keyword evidence="3" id="KW-0479">Metal-binding</keyword>
<dbReference type="GO" id="GO:0052737">
    <property type="term" value="F:pyruvate dehydrogenase (quinone) activity"/>
    <property type="evidence" value="ECO:0007669"/>
    <property type="project" value="UniProtKB-UniRule"/>
</dbReference>
<dbReference type="GO" id="GO:0030976">
    <property type="term" value="F:thiamine pyrophosphate binding"/>
    <property type="evidence" value="ECO:0007669"/>
    <property type="project" value="UniProtKB-UniRule"/>
</dbReference>
<dbReference type="HAMAP" id="MF_00850">
    <property type="entry name" value="POX"/>
    <property type="match status" value="1"/>
</dbReference>
<evidence type="ECO:0000313" key="8">
    <source>
        <dbReference type="EMBL" id="BBY29111.1"/>
    </source>
</evidence>
<feature type="binding site" evidence="3">
    <location>
        <position position="462"/>
    </location>
    <ligand>
        <name>Mg(2+)</name>
        <dbReference type="ChEBI" id="CHEBI:18420"/>
    </ligand>
</feature>
<evidence type="ECO:0000259" key="5">
    <source>
        <dbReference type="Pfam" id="PF00205"/>
    </source>
</evidence>
<keyword evidence="3" id="KW-0446">Lipid-binding</keyword>
<feature type="region of interest" description="FAD-binding domain" evidence="3">
    <location>
        <begin position="183"/>
        <end position="334"/>
    </location>
</feature>
<dbReference type="InterPro" id="IPR011766">
    <property type="entry name" value="TPP_enzyme_TPP-bd"/>
</dbReference>
<keyword evidence="9" id="KW-1185">Reference proteome</keyword>
<dbReference type="EC" id="1.2.5.1" evidence="3"/>
<dbReference type="PANTHER" id="PTHR42981">
    <property type="entry name" value="PYRUVATE DEHYDROGENASE [UBIQUINONE]"/>
    <property type="match status" value="1"/>
</dbReference>
<dbReference type="InterPro" id="IPR029061">
    <property type="entry name" value="THDP-binding"/>
</dbReference>
<keyword evidence="3" id="KW-0830">Ubiquinone</keyword>
<keyword evidence="3" id="KW-0472">Membrane</keyword>
<dbReference type="InterPro" id="IPR012001">
    <property type="entry name" value="Thiamin_PyroP_enz_TPP-bd_dom"/>
</dbReference>
<dbReference type="Gene3D" id="3.40.50.1220">
    <property type="entry name" value="TPP-binding domain"/>
    <property type="match status" value="1"/>
</dbReference>
<keyword evidence="3" id="KW-0547">Nucleotide-binding</keyword>
<keyword evidence="3" id="KW-0460">Magnesium</keyword>
<dbReference type="Pfam" id="PF02776">
    <property type="entry name" value="TPP_enzyme_N"/>
    <property type="match status" value="1"/>
</dbReference>
<comment type="activity regulation">
    <text evidence="3">The C-terminus inhibits activity; it has to move for the enzyme to be active. Activated by lipid-binding, which occurs via the C-terminus.</text>
</comment>
<dbReference type="CDD" id="cd07039">
    <property type="entry name" value="TPP_PYR_POX"/>
    <property type="match status" value="1"/>
</dbReference>
<organism evidence="8 9">
    <name type="scientific">Mycolicibacterium sediminis</name>
    <dbReference type="NCBI Taxonomy" id="1286180"/>
    <lineage>
        <taxon>Bacteria</taxon>
        <taxon>Bacillati</taxon>
        <taxon>Actinomycetota</taxon>
        <taxon>Actinomycetes</taxon>
        <taxon>Mycobacteriales</taxon>
        <taxon>Mycobacteriaceae</taxon>
        <taxon>Mycolicibacterium</taxon>
    </lineage>
</organism>
<dbReference type="InterPro" id="IPR047211">
    <property type="entry name" value="POXB-like"/>
</dbReference>
<comment type="catalytic activity">
    <reaction evidence="3">
        <text>a ubiquinone + pyruvate + H2O = a ubiquinol + acetate + CO2</text>
        <dbReference type="Rhea" id="RHEA:27405"/>
        <dbReference type="Rhea" id="RHEA-COMP:9565"/>
        <dbReference type="Rhea" id="RHEA-COMP:9566"/>
        <dbReference type="ChEBI" id="CHEBI:15361"/>
        <dbReference type="ChEBI" id="CHEBI:15377"/>
        <dbReference type="ChEBI" id="CHEBI:16389"/>
        <dbReference type="ChEBI" id="CHEBI:16526"/>
        <dbReference type="ChEBI" id="CHEBI:17976"/>
        <dbReference type="ChEBI" id="CHEBI:30089"/>
        <dbReference type="EC" id="1.2.5.1"/>
    </reaction>
</comment>
<comment type="cofactor">
    <cofactor evidence="3">
        <name>thiamine diphosphate</name>
        <dbReference type="ChEBI" id="CHEBI:58937"/>
    </cofactor>
    <text evidence="3">Binds 1 thiamine pyrophosphate per subunit.</text>
</comment>
<sequence>MATVATRVIEALARSGVRHVYGLPGDSLNGFTDAIRRSDDVSWEHVRHEETAAFAAASDAALTGKLAVCAGSCGPGNLHLINGLFDAQRSRVPVLAIAAHIPRSEIGSGYFQETHPQDLFRECSVYCELVSTPEMAPRILEMAMRAAVEENGVAVVVIPGEVFLAQAGESGWLKHAIEATRSVIRPDDESLRRAADMLNSAQNVTILGGAGVAGAHDALVELAGTLNAPVVHALRGKEFIEYDNPHDVGMTGLLGFSSGYKAIKEADVLLMLGTDFPYQQFYPEHARIIQVDVRGGHLGRRTPIDLGLVGTVADTLAALKPLLVQKPGREHLDRSLRHYRKTRANLDALAVNDRDKSPIRPEYVAGLVNRLASDDAVFTVDVGSPVVWAARYLKMNGTRRLVGSFNHGTMACALPHAIGAQTAYPGRQVVAFAGDGGLAMSFGELITLMQNRLPVKLVVFNNSSLNFVELEMKAAGIVNFGTELINPDFAAVAQAMGMFGRRVERAGDLEQAVTDAFAHDGPAVIDVVTARQELSIPPAITVEQAKGFSLYAIRTILAGRGDELLDLVTTNVARRLLD</sequence>
<dbReference type="GO" id="GO:0048039">
    <property type="term" value="F:ubiquinone binding"/>
    <property type="evidence" value="ECO:0007669"/>
    <property type="project" value="UniProtKB-UniRule"/>
</dbReference>
<dbReference type="SUPFAM" id="SSF52467">
    <property type="entry name" value="DHS-like NAD/FAD-binding domain"/>
    <property type="match status" value="1"/>
</dbReference>
<dbReference type="Pfam" id="PF02775">
    <property type="entry name" value="TPP_enzyme_C"/>
    <property type="match status" value="1"/>
</dbReference>
<dbReference type="GO" id="GO:0005886">
    <property type="term" value="C:plasma membrane"/>
    <property type="evidence" value="ECO:0007669"/>
    <property type="project" value="UniProtKB-SubCell"/>
</dbReference>
<dbReference type="PANTHER" id="PTHR42981:SF2">
    <property type="entry name" value="PYRUVATE DEHYDROGENASE [UBIQUINONE]"/>
    <property type="match status" value="1"/>
</dbReference>
<keyword evidence="3 8" id="KW-0670">Pyruvate</keyword>